<dbReference type="InterPro" id="IPR003441">
    <property type="entry name" value="NAC-dom"/>
</dbReference>
<dbReference type="Gene3D" id="2.170.150.80">
    <property type="entry name" value="NAC domain"/>
    <property type="match status" value="1"/>
</dbReference>
<name>A0A8T2YNB3_POPDE</name>
<evidence type="ECO:0000259" key="5">
    <source>
        <dbReference type="PROSITE" id="PS51005"/>
    </source>
</evidence>
<evidence type="ECO:0000256" key="1">
    <source>
        <dbReference type="ARBA" id="ARBA00023015"/>
    </source>
</evidence>
<dbReference type="PANTHER" id="PTHR31719:SF193">
    <property type="entry name" value="NAC DOMAIN-CONTAINING PROTEIN"/>
    <property type="match status" value="1"/>
</dbReference>
<organism evidence="6 7">
    <name type="scientific">Populus deltoides</name>
    <name type="common">Eastern poplar</name>
    <name type="synonym">Eastern cottonwood</name>
    <dbReference type="NCBI Taxonomy" id="3696"/>
    <lineage>
        <taxon>Eukaryota</taxon>
        <taxon>Viridiplantae</taxon>
        <taxon>Streptophyta</taxon>
        <taxon>Embryophyta</taxon>
        <taxon>Tracheophyta</taxon>
        <taxon>Spermatophyta</taxon>
        <taxon>Magnoliopsida</taxon>
        <taxon>eudicotyledons</taxon>
        <taxon>Gunneridae</taxon>
        <taxon>Pentapetalae</taxon>
        <taxon>rosids</taxon>
        <taxon>fabids</taxon>
        <taxon>Malpighiales</taxon>
        <taxon>Salicaceae</taxon>
        <taxon>Saliceae</taxon>
        <taxon>Populus</taxon>
    </lineage>
</organism>
<dbReference type="InterPro" id="IPR036093">
    <property type="entry name" value="NAC_dom_sf"/>
</dbReference>
<accession>A0A8T2YNB3</accession>
<dbReference type="Pfam" id="PF02365">
    <property type="entry name" value="NAM"/>
    <property type="match status" value="1"/>
</dbReference>
<dbReference type="GO" id="GO:0006355">
    <property type="term" value="P:regulation of DNA-templated transcription"/>
    <property type="evidence" value="ECO:0007669"/>
    <property type="project" value="InterPro"/>
</dbReference>
<evidence type="ECO:0000256" key="3">
    <source>
        <dbReference type="ARBA" id="ARBA00023163"/>
    </source>
</evidence>
<dbReference type="EMBL" id="JACEGQ020000006">
    <property type="protein sequence ID" value="KAH8506551.1"/>
    <property type="molecule type" value="Genomic_DNA"/>
</dbReference>
<sequence>MELNNGLSGTFINNSMMRLVANSRGSNNNDMQFDANILSNGDSNDMQFDANILSNDMQFDANILSNGNINAMQFDANILSNGNINAMQFDENIPSNAMQFDGNLLNNGNSNAMRFDENIPSNAMQFDANILNNGNSNAMRFDENINNGNSNAMRFDANILSNAMQFDANILSNNGNINAMRFDANILNNGNSNAYISPGSLVDDQFCSPNNAMVMACSSSNLINHSGQPQSQGSSSQVNVDDGDSIDPYFFTLPIGVRFCPNDRELVMEYLMKKVRNEALPKNRIHEVNIYEYHPAILTEKYKRYAEIHWSFFTTRDKKYPNGTRPSRAVPGGFWKPTGTSATCVFDENKNPIASKTPLDFYESKGKDGRTEWKMLEYFPKCMAIHSSSAGGMRV</sequence>
<evidence type="ECO:0000313" key="7">
    <source>
        <dbReference type="Proteomes" id="UP000807159"/>
    </source>
</evidence>
<evidence type="ECO:0000256" key="2">
    <source>
        <dbReference type="ARBA" id="ARBA00023125"/>
    </source>
</evidence>
<dbReference type="Proteomes" id="UP000807159">
    <property type="component" value="Chromosome 6"/>
</dbReference>
<feature type="domain" description="NAC" evidence="5">
    <location>
        <begin position="253"/>
        <end position="395"/>
    </location>
</feature>
<keyword evidence="3" id="KW-0804">Transcription</keyword>
<keyword evidence="1" id="KW-0805">Transcription regulation</keyword>
<keyword evidence="2" id="KW-0238">DNA-binding</keyword>
<dbReference type="PROSITE" id="PS51005">
    <property type="entry name" value="NAC"/>
    <property type="match status" value="1"/>
</dbReference>
<dbReference type="PANTHER" id="PTHR31719">
    <property type="entry name" value="NAC TRANSCRIPTION FACTOR 56"/>
    <property type="match status" value="1"/>
</dbReference>
<proteinExistence type="predicted"/>
<evidence type="ECO:0000256" key="4">
    <source>
        <dbReference type="ARBA" id="ARBA00023242"/>
    </source>
</evidence>
<comment type="caution">
    <text evidence="6">The sequence shown here is derived from an EMBL/GenBank/DDBJ whole genome shotgun (WGS) entry which is preliminary data.</text>
</comment>
<dbReference type="SUPFAM" id="SSF101941">
    <property type="entry name" value="NAC domain"/>
    <property type="match status" value="1"/>
</dbReference>
<gene>
    <name evidence="6" type="ORF">H0E87_013382</name>
</gene>
<dbReference type="AlphaFoldDB" id="A0A8T2YNB3"/>
<dbReference type="GO" id="GO:0003677">
    <property type="term" value="F:DNA binding"/>
    <property type="evidence" value="ECO:0007669"/>
    <property type="project" value="UniProtKB-KW"/>
</dbReference>
<keyword evidence="7" id="KW-1185">Reference proteome</keyword>
<keyword evidence="4" id="KW-0539">Nucleus</keyword>
<protein>
    <recommendedName>
        <fullName evidence="5">NAC domain-containing protein</fullName>
    </recommendedName>
</protein>
<evidence type="ECO:0000313" key="6">
    <source>
        <dbReference type="EMBL" id="KAH8506551.1"/>
    </source>
</evidence>
<reference evidence="6" key="1">
    <citation type="journal article" date="2021" name="J. Hered.">
        <title>Genome Assembly of Salicaceae Populus deltoides (Eastern Cottonwood) I-69 Based on Nanopore Sequencing and Hi-C Technologies.</title>
        <authorList>
            <person name="Bai S."/>
            <person name="Wu H."/>
            <person name="Zhang J."/>
            <person name="Pan Z."/>
            <person name="Zhao W."/>
            <person name="Li Z."/>
            <person name="Tong C."/>
        </authorList>
    </citation>
    <scope>NUCLEOTIDE SEQUENCE</scope>
    <source>
        <tissue evidence="6">Leaf</tissue>
    </source>
</reference>